<evidence type="ECO:0000313" key="3">
    <source>
        <dbReference type="EMBL" id="KAK3218142.1"/>
    </source>
</evidence>
<evidence type="ECO:0000256" key="1">
    <source>
        <dbReference type="PROSITE-ProRule" id="PRU00047"/>
    </source>
</evidence>
<dbReference type="InterPro" id="IPR001878">
    <property type="entry name" value="Znf_CCHC"/>
</dbReference>
<evidence type="ECO:0000313" key="4">
    <source>
        <dbReference type="Proteomes" id="UP001281410"/>
    </source>
</evidence>
<dbReference type="PROSITE" id="PS50158">
    <property type="entry name" value="ZF_CCHC"/>
    <property type="match status" value="1"/>
</dbReference>
<dbReference type="PANTHER" id="PTHR31286:SF99">
    <property type="entry name" value="DUF4283 DOMAIN-CONTAINING PROTEIN"/>
    <property type="match status" value="1"/>
</dbReference>
<dbReference type="Proteomes" id="UP001281410">
    <property type="component" value="Unassembled WGS sequence"/>
</dbReference>
<keyword evidence="1" id="KW-0862">Zinc</keyword>
<protein>
    <recommendedName>
        <fullName evidence="2">CCHC-type domain-containing protein</fullName>
    </recommendedName>
</protein>
<keyword evidence="4" id="KW-1185">Reference proteome</keyword>
<dbReference type="PANTHER" id="PTHR31286">
    <property type="entry name" value="GLYCINE-RICH CELL WALL STRUCTURAL PROTEIN 1.8-LIKE"/>
    <property type="match status" value="1"/>
</dbReference>
<dbReference type="Pfam" id="PF14392">
    <property type="entry name" value="zf-CCHC_4"/>
    <property type="match status" value="1"/>
</dbReference>
<keyword evidence="1" id="KW-0479">Metal-binding</keyword>
<reference evidence="3" key="1">
    <citation type="journal article" date="2023" name="Plant J.">
        <title>Genome sequences and population genomics provide insights into the demographic history, inbreeding, and mutation load of two 'living fossil' tree species of Dipteronia.</title>
        <authorList>
            <person name="Feng Y."/>
            <person name="Comes H.P."/>
            <person name="Chen J."/>
            <person name="Zhu S."/>
            <person name="Lu R."/>
            <person name="Zhang X."/>
            <person name="Li P."/>
            <person name="Qiu J."/>
            <person name="Olsen K.M."/>
            <person name="Qiu Y."/>
        </authorList>
    </citation>
    <scope>NUCLEOTIDE SEQUENCE</scope>
    <source>
        <tissue evidence="3">Leaf</tissue>
    </source>
</reference>
<dbReference type="GO" id="GO:0003676">
    <property type="term" value="F:nucleic acid binding"/>
    <property type="evidence" value="ECO:0007669"/>
    <property type="project" value="InterPro"/>
</dbReference>
<sequence>MGRCARIYVELDITKPLKSSLNIGNRVIKVEYESLGLICFKCGRVGHSKDSCVEVCVSRNEGESVFVKELGLGGPTVDPSLNGAKTDSYGLWIHVSYSRNGKYVGGFNVGGKKPGNVGALGNSGSTIKAGSGPHSSRVEAFRKEVGTRRVVEKFHVAVSGRKVIHSTKNGKSSKSSSGGSMFAALSKDVVEVSSTNKAPSKSIEKGKGVSSNVLSEISNWTFSWKKQVPSSPNKYLHEAGIDKIEHPMSDIGCYAGDPVGKPVDISRPGQHVSAAIDLDVVASDLREAMEVAFE</sequence>
<evidence type="ECO:0000259" key="2">
    <source>
        <dbReference type="PROSITE" id="PS50158"/>
    </source>
</evidence>
<dbReference type="InterPro" id="IPR040256">
    <property type="entry name" value="At4g02000-like"/>
</dbReference>
<accession>A0AAE0AIS9</accession>
<dbReference type="EMBL" id="JANJYJ010000004">
    <property type="protein sequence ID" value="KAK3218142.1"/>
    <property type="molecule type" value="Genomic_DNA"/>
</dbReference>
<dbReference type="InterPro" id="IPR025836">
    <property type="entry name" value="Zn_knuckle_CX2CX4HX4C"/>
</dbReference>
<organism evidence="3 4">
    <name type="scientific">Dipteronia sinensis</name>
    <dbReference type="NCBI Taxonomy" id="43782"/>
    <lineage>
        <taxon>Eukaryota</taxon>
        <taxon>Viridiplantae</taxon>
        <taxon>Streptophyta</taxon>
        <taxon>Embryophyta</taxon>
        <taxon>Tracheophyta</taxon>
        <taxon>Spermatophyta</taxon>
        <taxon>Magnoliopsida</taxon>
        <taxon>eudicotyledons</taxon>
        <taxon>Gunneridae</taxon>
        <taxon>Pentapetalae</taxon>
        <taxon>rosids</taxon>
        <taxon>malvids</taxon>
        <taxon>Sapindales</taxon>
        <taxon>Sapindaceae</taxon>
        <taxon>Hippocastanoideae</taxon>
        <taxon>Acereae</taxon>
        <taxon>Dipteronia</taxon>
    </lineage>
</organism>
<feature type="domain" description="CCHC-type" evidence="2">
    <location>
        <begin position="39"/>
        <end position="52"/>
    </location>
</feature>
<comment type="caution">
    <text evidence="3">The sequence shown here is derived from an EMBL/GenBank/DDBJ whole genome shotgun (WGS) entry which is preliminary data.</text>
</comment>
<dbReference type="AlphaFoldDB" id="A0AAE0AIS9"/>
<gene>
    <name evidence="3" type="ORF">Dsin_012112</name>
</gene>
<dbReference type="GO" id="GO:0008270">
    <property type="term" value="F:zinc ion binding"/>
    <property type="evidence" value="ECO:0007669"/>
    <property type="project" value="UniProtKB-KW"/>
</dbReference>
<proteinExistence type="predicted"/>
<keyword evidence="1" id="KW-0863">Zinc-finger</keyword>
<name>A0AAE0AIS9_9ROSI</name>